<comment type="caution">
    <text evidence="2">The sequence shown here is derived from an EMBL/GenBank/DDBJ whole genome shotgun (WGS) entry which is preliminary data.</text>
</comment>
<evidence type="ECO:0000256" key="1">
    <source>
        <dbReference type="SAM" id="MobiDB-lite"/>
    </source>
</evidence>
<dbReference type="Gene3D" id="3.30.710.10">
    <property type="entry name" value="Potassium Channel Kv1.1, Chain A"/>
    <property type="match status" value="1"/>
</dbReference>
<sequence>MTPTTSQYHLNPYTGPLPVNSVWNDKNELLQTAFRMSLKSGGFIDTKFYAFSRRKPAGIIGTPLPIFANSFMLRAANPYFEGLFDGGYREGGLVNIDDGYPQHRSSFTTSEEYVYEDDSDLEDDDEETAPLVENKVEWKLADTDVTGEAMHVPSGAPTRLGRVVYVPDVAHKTWMALVNYLCTGEIAFACLKSSQDINGTKDPNDTLLRCSPKSMYRVADRLGLDKLKLLCAEEIRLQLSTRNILPELFSQFTSRYSQISTFELRYFIDHGNEATIREALPPWIDALVSGRFSHCAGMLKILLPDLLSLSCSPSAATVKIADGRQKKSKTGSSLAALPPPASVLDTSHQ</sequence>
<gene>
    <name evidence="2" type="ORF">BXZ70DRAFT_85191</name>
</gene>
<dbReference type="AlphaFoldDB" id="A0A8K0URN6"/>
<dbReference type="Proteomes" id="UP000813824">
    <property type="component" value="Unassembled WGS sequence"/>
</dbReference>
<dbReference type="EMBL" id="JAEVFJ010000011">
    <property type="protein sequence ID" value="KAH8101914.1"/>
    <property type="molecule type" value="Genomic_DNA"/>
</dbReference>
<protein>
    <recommendedName>
        <fullName evidence="4">BTB domain-containing protein</fullName>
    </recommendedName>
</protein>
<feature type="region of interest" description="Disordered" evidence="1">
    <location>
        <begin position="322"/>
        <end position="349"/>
    </location>
</feature>
<evidence type="ECO:0000313" key="2">
    <source>
        <dbReference type="EMBL" id="KAH8101914.1"/>
    </source>
</evidence>
<evidence type="ECO:0000313" key="3">
    <source>
        <dbReference type="Proteomes" id="UP000813824"/>
    </source>
</evidence>
<dbReference type="OrthoDB" id="6359816at2759"/>
<keyword evidence="3" id="KW-1185">Reference proteome</keyword>
<dbReference type="InterPro" id="IPR011333">
    <property type="entry name" value="SKP1/BTB/POZ_sf"/>
</dbReference>
<organism evidence="2 3">
    <name type="scientific">Cristinia sonorae</name>
    <dbReference type="NCBI Taxonomy" id="1940300"/>
    <lineage>
        <taxon>Eukaryota</taxon>
        <taxon>Fungi</taxon>
        <taxon>Dikarya</taxon>
        <taxon>Basidiomycota</taxon>
        <taxon>Agaricomycotina</taxon>
        <taxon>Agaricomycetes</taxon>
        <taxon>Agaricomycetidae</taxon>
        <taxon>Agaricales</taxon>
        <taxon>Pleurotineae</taxon>
        <taxon>Stephanosporaceae</taxon>
        <taxon>Cristinia</taxon>
    </lineage>
</organism>
<evidence type="ECO:0008006" key="4">
    <source>
        <dbReference type="Google" id="ProtNLM"/>
    </source>
</evidence>
<accession>A0A8K0URN6</accession>
<reference evidence="2" key="1">
    <citation type="journal article" date="2021" name="New Phytol.">
        <title>Evolutionary innovations through gain and loss of genes in the ectomycorrhizal Boletales.</title>
        <authorList>
            <person name="Wu G."/>
            <person name="Miyauchi S."/>
            <person name="Morin E."/>
            <person name="Kuo A."/>
            <person name="Drula E."/>
            <person name="Varga T."/>
            <person name="Kohler A."/>
            <person name="Feng B."/>
            <person name="Cao Y."/>
            <person name="Lipzen A."/>
            <person name="Daum C."/>
            <person name="Hundley H."/>
            <person name="Pangilinan J."/>
            <person name="Johnson J."/>
            <person name="Barry K."/>
            <person name="LaButti K."/>
            <person name="Ng V."/>
            <person name="Ahrendt S."/>
            <person name="Min B."/>
            <person name="Choi I.G."/>
            <person name="Park H."/>
            <person name="Plett J.M."/>
            <person name="Magnuson J."/>
            <person name="Spatafora J.W."/>
            <person name="Nagy L.G."/>
            <person name="Henrissat B."/>
            <person name="Grigoriev I.V."/>
            <person name="Yang Z.L."/>
            <person name="Xu J."/>
            <person name="Martin F.M."/>
        </authorList>
    </citation>
    <scope>NUCLEOTIDE SEQUENCE</scope>
    <source>
        <strain evidence="2">KKN 215</strain>
    </source>
</reference>
<proteinExistence type="predicted"/>
<name>A0A8K0URN6_9AGAR</name>